<dbReference type="AlphaFoldDB" id="A0A4P8YDC7"/>
<evidence type="ECO:0000313" key="7">
    <source>
        <dbReference type="Proteomes" id="UP000302163"/>
    </source>
</evidence>
<dbReference type="PANTHER" id="PTHR30419:SF14">
    <property type="entry name" value="LYSR FAMILY TRANSCRIPTIONAL REGULATOR"/>
    <property type="match status" value="1"/>
</dbReference>
<dbReference type="GO" id="GO:0003700">
    <property type="term" value="F:DNA-binding transcription factor activity"/>
    <property type="evidence" value="ECO:0007669"/>
    <property type="project" value="InterPro"/>
</dbReference>
<evidence type="ECO:0000256" key="1">
    <source>
        <dbReference type="ARBA" id="ARBA00009437"/>
    </source>
</evidence>
<keyword evidence="2" id="KW-0805">Transcription regulation</keyword>
<dbReference type="Proteomes" id="UP000302163">
    <property type="component" value="Chromosome"/>
</dbReference>
<sequence length="395" mass="43414">MQIRAFCQVVKWGSVSRAANDLFRTQSAVTRAIRDLEQSMEVTLFERHFSGMILTDYGRAILPRARRAIEELQAIPAILERLKPAASPGREYVEPVWLFNARRLQIFLMLWSVNHTQSVARLLNITQPAVSAALKMLEKGSGFTLFRRTPEGVMPTPAAQAIYPGISRALNELRLIAADISARRGILEGEVRIGALPLSRTRLLPGAVSQFLRDYPTIRVMTNESPFDALVSEMRAGNIDFIIGALRDCEGTDLSVEPLFEEEMLVLARVGHPLQHQPVTPEALTRARWVLPRAMTPARQLLEAAFREMGLPAPQPRVETGDLAMVRGLLLDSDMLAAVSASQLAVEIESGVLAPLPLTLSGTRRAIGLTFRIGALPSPAAAALLEAIRQVAHSQ</sequence>
<dbReference type="RefSeq" id="WP_138094090.1">
    <property type="nucleotide sequence ID" value="NZ_CP040428.1"/>
</dbReference>
<feature type="domain" description="HTH lysR-type" evidence="5">
    <location>
        <begin position="99"/>
        <end position="156"/>
    </location>
</feature>
<keyword evidence="4" id="KW-0804">Transcription</keyword>
<dbReference type="InterPro" id="IPR005119">
    <property type="entry name" value="LysR_subst-bd"/>
</dbReference>
<dbReference type="InterPro" id="IPR000847">
    <property type="entry name" value="LysR_HTH_N"/>
</dbReference>
<dbReference type="Pfam" id="PF00126">
    <property type="entry name" value="HTH_1"/>
    <property type="match status" value="2"/>
</dbReference>
<name>A0A4P8YDC7_9ENTR</name>
<accession>A0A4P8YDC7</accession>
<dbReference type="Pfam" id="PF03466">
    <property type="entry name" value="LysR_substrate"/>
    <property type="match status" value="1"/>
</dbReference>
<reference evidence="6 7" key="1">
    <citation type="submission" date="2019-05" db="EMBL/GenBank/DDBJ databases">
        <title>Complete genome sequence of Izhakiella calystegiae KSNA2, an endophyte isolated from beach morning glory (Calystegia soldanella).</title>
        <authorList>
            <person name="Jiang L."/>
            <person name="Jeong J.C."/>
            <person name="Kim C.Y."/>
            <person name="Kim D.H."/>
            <person name="Kim S.W."/>
            <person name="Lee j."/>
        </authorList>
    </citation>
    <scope>NUCLEOTIDE SEQUENCE [LARGE SCALE GENOMIC DNA]</scope>
    <source>
        <strain evidence="6 7">KSNA2</strain>
    </source>
</reference>
<dbReference type="SUPFAM" id="SSF46785">
    <property type="entry name" value="Winged helix' DNA-binding domain"/>
    <property type="match status" value="2"/>
</dbReference>
<dbReference type="GO" id="GO:0005829">
    <property type="term" value="C:cytosol"/>
    <property type="evidence" value="ECO:0007669"/>
    <property type="project" value="TreeGrafter"/>
</dbReference>
<gene>
    <name evidence="6" type="ORF">FEM41_02395</name>
</gene>
<evidence type="ECO:0000256" key="2">
    <source>
        <dbReference type="ARBA" id="ARBA00023015"/>
    </source>
</evidence>
<dbReference type="InterPro" id="IPR036390">
    <property type="entry name" value="WH_DNA-bd_sf"/>
</dbReference>
<comment type="similarity">
    <text evidence="1">Belongs to the LysR transcriptional regulatory family.</text>
</comment>
<dbReference type="Gene3D" id="1.10.10.10">
    <property type="entry name" value="Winged helix-like DNA-binding domain superfamily/Winged helix DNA-binding domain"/>
    <property type="match status" value="2"/>
</dbReference>
<dbReference type="KEGG" id="izh:FEM41_02395"/>
<organism evidence="6 7">
    <name type="scientific">Jejubacter calystegiae</name>
    <dbReference type="NCBI Taxonomy" id="2579935"/>
    <lineage>
        <taxon>Bacteria</taxon>
        <taxon>Pseudomonadati</taxon>
        <taxon>Pseudomonadota</taxon>
        <taxon>Gammaproteobacteria</taxon>
        <taxon>Enterobacterales</taxon>
        <taxon>Enterobacteriaceae</taxon>
        <taxon>Jejubacter</taxon>
    </lineage>
</organism>
<protein>
    <submittedName>
        <fullName evidence="6">LysR family transcriptional regulator</fullName>
    </submittedName>
</protein>
<keyword evidence="7" id="KW-1185">Reference proteome</keyword>
<evidence type="ECO:0000256" key="4">
    <source>
        <dbReference type="ARBA" id="ARBA00023163"/>
    </source>
</evidence>
<dbReference type="OrthoDB" id="5914299at2"/>
<dbReference type="InterPro" id="IPR050950">
    <property type="entry name" value="HTH-type_LysR_regulators"/>
</dbReference>
<dbReference type="GO" id="GO:0003677">
    <property type="term" value="F:DNA binding"/>
    <property type="evidence" value="ECO:0007669"/>
    <property type="project" value="UniProtKB-KW"/>
</dbReference>
<dbReference type="EMBL" id="CP040428">
    <property type="protein sequence ID" value="QCT18575.1"/>
    <property type="molecule type" value="Genomic_DNA"/>
</dbReference>
<keyword evidence="3" id="KW-0238">DNA-binding</keyword>
<feature type="domain" description="HTH lysR-type" evidence="5">
    <location>
        <begin position="1"/>
        <end position="55"/>
    </location>
</feature>
<proteinExistence type="inferred from homology"/>
<dbReference type="PRINTS" id="PR00039">
    <property type="entry name" value="HTHLYSR"/>
</dbReference>
<dbReference type="PANTHER" id="PTHR30419">
    <property type="entry name" value="HTH-TYPE TRANSCRIPTIONAL REGULATOR YBHD"/>
    <property type="match status" value="1"/>
</dbReference>
<evidence type="ECO:0000313" key="6">
    <source>
        <dbReference type="EMBL" id="QCT18575.1"/>
    </source>
</evidence>
<dbReference type="Gene3D" id="3.40.190.290">
    <property type="match status" value="1"/>
</dbReference>
<dbReference type="SUPFAM" id="SSF53850">
    <property type="entry name" value="Periplasmic binding protein-like II"/>
    <property type="match status" value="1"/>
</dbReference>
<dbReference type="PROSITE" id="PS50931">
    <property type="entry name" value="HTH_LYSR"/>
    <property type="match status" value="2"/>
</dbReference>
<dbReference type="InterPro" id="IPR036388">
    <property type="entry name" value="WH-like_DNA-bd_sf"/>
</dbReference>
<evidence type="ECO:0000259" key="5">
    <source>
        <dbReference type="PROSITE" id="PS50931"/>
    </source>
</evidence>
<evidence type="ECO:0000256" key="3">
    <source>
        <dbReference type="ARBA" id="ARBA00023125"/>
    </source>
</evidence>